<gene>
    <name evidence="7" type="ordered locus">RD1_4240</name>
</gene>
<dbReference type="InterPro" id="IPR001486">
    <property type="entry name" value="Hemoglobin_trunc"/>
</dbReference>
<name>Q160B8_ROSDO</name>
<dbReference type="RefSeq" id="WP_011570285.1">
    <property type="nucleotide sequence ID" value="NC_008209.1"/>
</dbReference>
<dbReference type="InterPro" id="IPR012292">
    <property type="entry name" value="Globin/Proto"/>
</dbReference>
<evidence type="ECO:0000256" key="5">
    <source>
        <dbReference type="ARBA" id="ARBA00034496"/>
    </source>
</evidence>
<evidence type="ECO:0000313" key="7">
    <source>
        <dbReference type="EMBL" id="ABG33675.1"/>
    </source>
</evidence>
<dbReference type="EMBL" id="CP000362">
    <property type="protein sequence ID" value="ABG33675.1"/>
    <property type="molecule type" value="Genomic_DNA"/>
</dbReference>
<dbReference type="GO" id="GO:0020037">
    <property type="term" value="F:heme binding"/>
    <property type="evidence" value="ECO:0007669"/>
    <property type="project" value="InterPro"/>
</dbReference>
<comment type="similarity">
    <text evidence="5">Belongs to the truncated hemoglobin family. Group II subfamily.</text>
</comment>
<dbReference type="InterPro" id="IPR044203">
    <property type="entry name" value="GlbO/GLB3-like"/>
</dbReference>
<dbReference type="Pfam" id="PF01152">
    <property type="entry name" value="Bac_globin"/>
    <property type="match status" value="1"/>
</dbReference>
<dbReference type="HOGENOM" id="CLU_103526_3_0_5"/>
<dbReference type="PANTHER" id="PTHR47366">
    <property type="entry name" value="TWO-ON-TWO HEMOGLOBIN-3"/>
    <property type="match status" value="1"/>
</dbReference>
<dbReference type="OrthoDB" id="9790913at2"/>
<feature type="binding site" description="distal binding residue" evidence="6">
    <location>
        <position position="121"/>
    </location>
    <ligand>
        <name>heme</name>
        <dbReference type="ChEBI" id="CHEBI:30413"/>
    </ligand>
    <ligandPart>
        <name>Fe</name>
        <dbReference type="ChEBI" id="CHEBI:18248"/>
    </ligandPart>
</feature>
<evidence type="ECO:0000313" key="8">
    <source>
        <dbReference type="Proteomes" id="UP000007029"/>
    </source>
</evidence>
<proteinExistence type="inferred from homology"/>
<dbReference type="InterPro" id="IPR009050">
    <property type="entry name" value="Globin-like_sf"/>
</dbReference>
<dbReference type="SUPFAM" id="SSF46458">
    <property type="entry name" value="Globin-like"/>
    <property type="match status" value="1"/>
</dbReference>
<keyword evidence="3" id="KW-0479">Metal-binding</keyword>
<evidence type="ECO:0000256" key="2">
    <source>
        <dbReference type="ARBA" id="ARBA00022617"/>
    </source>
</evidence>
<organism evidence="7 8">
    <name type="scientific">Roseobacter denitrificans (strain ATCC 33942 / OCh 114)</name>
    <name type="common">Erythrobacter sp. (strain OCh 114)</name>
    <name type="synonym">Roseobacter denitrificans</name>
    <dbReference type="NCBI Taxonomy" id="375451"/>
    <lineage>
        <taxon>Bacteria</taxon>
        <taxon>Pseudomonadati</taxon>
        <taxon>Pseudomonadota</taxon>
        <taxon>Alphaproteobacteria</taxon>
        <taxon>Rhodobacterales</taxon>
        <taxon>Roseobacteraceae</taxon>
        <taxon>Roseobacter</taxon>
    </lineage>
</organism>
<dbReference type="KEGG" id="rde:RD1_4240"/>
<evidence type="ECO:0000256" key="3">
    <source>
        <dbReference type="ARBA" id="ARBA00022723"/>
    </source>
</evidence>
<evidence type="ECO:0000256" key="6">
    <source>
        <dbReference type="PIRSR" id="PIRSR601486-1"/>
    </source>
</evidence>
<keyword evidence="2 6" id="KW-0349">Heme</keyword>
<evidence type="ECO:0000256" key="1">
    <source>
        <dbReference type="ARBA" id="ARBA00022448"/>
    </source>
</evidence>
<protein>
    <submittedName>
        <fullName evidence="7">Globin-like protein, putative</fullName>
    </submittedName>
</protein>
<sequence>MTCALQKMGGETALQMLVERFYDIMETDPEVHELHRLHFRGHGLSHTRQAQFEFMSGFLGGRAYYRERFGHMNLREIHDHVPIRTEDAELWLETFDRALADVNLAGEDVDKMRATLRRAAHMLVNDLPDWRKGEGAGEGAEVLRDHGALRRA</sequence>
<evidence type="ECO:0000256" key="4">
    <source>
        <dbReference type="ARBA" id="ARBA00023004"/>
    </source>
</evidence>
<dbReference type="Gene3D" id="1.10.490.10">
    <property type="entry name" value="Globins"/>
    <property type="match status" value="1"/>
</dbReference>
<dbReference type="Proteomes" id="UP000007029">
    <property type="component" value="Chromosome"/>
</dbReference>
<dbReference type="GO" id="GO:0019825">
    <property type="term" value="F:oxygen binding"/>
    <property type="evidence" value="ECO:0007669"/>
    <property type="project" value="InterPro"/>
</dbReference>
<dbReference type="GO" id="GO:0005344">
    <property type="term" value="F:oxygen carrier activity"/>
    <property type="evidence" value="ECO:0007669"/>
    <property type="project" value="InterPro"/>
</dbReference>
<keyword evidence="1" id="KW-0813">Transport</keyword>
<keyword evidence="4" id="KW-0408">Iron</keyword>
<dbReference type="eggNOG" id="COG2346">
    <property type="taxonomic scope" value="Bacteria"/>
</dbReference>
<dbReference type="GO" id="GO:0046872">
    <property type="term" value="F:metal ion binding"/>
    <property type="evidence" value="ECO:0007669"/>
    <property type="project" value="UniProtKB-KW"/>
</dbReference>
<dbReference type="CDD" id="cd14773">
    <property type="entry name" value="TrHb2_PhHbO-like_O"/>
    <property type="match status" value="1"/>
</dbReference>
<dbReference type="STRING" id="375451.RD1_4240"/>
<reference evidence="7 8" key="1">
    <citation type="journal article" date="2007" name="J. Bacteriol.">
        <title>The complete genome sequence of Roseobacter denitrificans reveals a mixotrophic rather than photosynthetic metabolism.</title>
        <authorList>
            <person name="Swingley W.D."/>
            <person name="Sadekar S."/>
            <person name="Mastrian S.D."/>
            <person name="Matthies H.J."/>
            <person name="Hao J."/>
            <person name="Ramos H."/>
            <person name="Acharya C.R."/>
            <person name="Conrad A.L."/>
            <person name="Taylor H.L."/>
            <person name="Dejesa L.C."/>
            <person name="Shah M.K."/>
            <person name="O'huallachain M.E."/>
            <person name="Lince M.T."/>
            <person name="Blankenship R.E."/>
            <person name="Beatty J.T."/>
            <person name="Touchman J.W."/>
        </authorList>
    </citation>
    <scope>NUCLEOTIDE SEQUENCE [LARGE SCALE GENOMIC DNA]</scope>
    <source>
        <strain evidence="8">ATCC 33942 / OCh 114</strain>
    </source>
</reference>
<dbReference type="PANTHER" id="PTHR47366:SF1">
    <property type="entry name" value="TWO-ON-TWO HEMOGLOBIN-3"/>
    <property type="match status" value="1"/>
</dbReference>
<keyword evidence="8" id="KW-1185">Reference proteome</keyword>
<dbReference type="AlphaFoldDB" id="Q160B8"/>
<accession>Q160B8</accession>